<name>A0A090Q6F4_NONUL</name>
<evidence type="ECO:0000313" key="3">
    <source>
        <dbReference type="Proteomes" id="UP000029226"/>
    </source>
</evidence>
<accession>A0A090Q6F4</accession>
<dbReference type="EMBL" id="BBMM01000001">
    <property type="protein sequence ID" value="GAK98560.1"/>
    <property type="molecule type" value="Genomic_DNA"/>
</dbReference>
<comment type="caution">
    <text evidence="2">The sequence shown here is derived from an EMBL/GenBank/DDBJ whole genome shotgun (WGS) entry which is preliminary data.</text>
</comment>
<reference evidence="2 3" key="1">
    <citation type="journal article" date="2014" name="Genome Announc.">
        <title>Draft Genome Sequences of Marine Flavobacterium Nonlabens Strains NR17, NR24, NR27, NR32, NR33, and Ara13.</title>
        <authorList>
            <person name="Nakanishi M."/>
            <person name="Meirelles P."/>
            <person name="Suzuki R."/>
            <person name="Takatani N."/>
            <person name="Mino S."/>
            <person name="Suda W."/>
            <person name="Oshima K."/>
            <person name="Hattori M."/>
            <person name="Ohkuma M."/>
            <person name="Hosokawa M."/>
            <person name="Miyashita K."/>
            <person name="Thompson F.L."/>
            <person name="Niwa A."/>
            <person name="Sawabe T."/>
            <person name="Sawabe T."/>
        </authorList>
    </citation>
    <scope>NUCLEOTIDE SEQUENCE [LARGE SCALE GENOMIC DNA]</scope>
    <source>
        <strain evidence="3">JCM19314</strain>
    </source>
</reference>
<dbReference type="AlphaFoldDB" id="A0A090Q6F4"/>
<proteinExistence type="predicted"/>
<feature type="transmembrane region" description="Helical" evidence="1">
    <location>
        <begin position="15"/>
        <end position="36"/>
    </location>
</feature>
<evidence type="ECO:0000256" key="1">
    <source>
        <dbReference type="SAM" id="Phobius"/>
    </source>
</evidence>
<keyword evidence="1" id="KW-0812">Transmembrane</keyword>
<organism evidence="2 3">
    <name type="scientific">Nonlabens ulvanivorans</name>
    <name type="common">Persicivirga ulvanivorans</name>
    <dbReference type="NCBI Taxonomy" id="906888"/>
    <lineage>
        <taxon>Bacteria</taxon>
        <taxon>Pseudomonadati</taxon>
        <taxon>Bacteroidota</taxon>
        <taxon>Flavobacteriia</taxon>
        <taxon>Flavobacteriales</taxon>
        <taxon>Flavobacteriaceae</taxon>
        <taxon>Nonlabens</taxon>
    </lineage>
</organism>
<gene>
    <name evidence="2" type="ORF">JCM19314_2591</name>
</gene>
<keyword evidence="1" id="KW-0472">Membrane</keyword>
<protein>
    <submittedName>
        <fullName evidence="2">Uncharacterized protein</fullName>
    </submittedName>
</protein>
<sequence>MLLAMGAHLALKDGGHTFALIGLLLLFSSYFTGNLVRKWVR</sequence>
<keyword evidence="1" id="KW-1133">Transmembrane helix</keyword>
<dbReference type="Proteomes" id="UP000029226">
    <property type="component" value="Unassembled WGS sequence"/>
</dbReference>
<evidence type="ECO:0000313" key="2">
    <source>
        <dbReference type="EMBL" id="GAK98560.1"/>
    </source>
</evidence>